<comment type="caution">
    <text evidence="1">The sequence shown here is derived from an EMBL/GenBank/DDBJ whole genome shotgun (WGS) entry which is preliminary data.</text>
</comment>
<name>A0A9X2AFJ6_9BACL</name>
<organism evidence="1 2">
    <name type="scientific">Sulfoacidibacillus ferrooxidans</name>
    <dbReference type="NCBI Taxonomy" id="2005001"/>
    <lineage>
        <taxon>Bacteria</taxon>
        <taxon>Bacillati</taxon>
        <taxon>Bacillota</taxon>
        <taxon>Bacilli</taxon>
        <taxon>Bacillales</taxon>
        <taxon>Alicyclobacillaceae</taxon>
        <taxon>Sulfoacidibacillus</taxon>
    </lineage>
</organism>
<accession>A0A9X2AFJ6</accession>
<gene>
    <name evidence="1" type="ORF">MM817_02809</name>
</gene>
<reference evidence="1" key="1">
    <citation type="submission" date="2022-03" db="EMBL/GenBank/DDBJ databases">
        <title>Draft Genome Sequence of Firmicute Strain S0AB, a Heterotrophic Iron/Sulfur-Oxidizing Extreme Acidophile.</title>
        <authorList>
            <person name="Vergara E."/>
            <person name="Pakostova E."/>
            <person name="Johnson D.B."/>
            <person name="Holmes D.S."/>
        </authorList>
    </citation>
    <scope>NUCLEOTIDE SEQUENCE</scope>
    <source>
        <strain evidence="1">S0AB</strain>
    </source>
</reference>
<sequence>MTSESLAVDQVDELLEILGDNTIQNATVTVLRAMPTIAKWLGILELGTELIEPMVKDPELILNITNELSKLKKTGMVDNLNTLMDQLPLLVKMTSYLEMGMDLLEPMAKDPELLDNILQSIKQLSIPLKEDVFPSGIKLFQVLPVLLQLTPLLVLTADLCKPIISRPTIITDALLKSSEDKSSISMFRLAKLRKDPTVQHSLRFMIALLQELSDG</sequence>
<dbReference type="AlphaFoldDB" id="A0A9X2AFJ6"/>
<evidence type="ECO:0000313" key="1">
    <source>
        <dbReference type="EMBL" id="MCI0184512.1"/>
    </source>
</evidence>
<evidence type="ECO:0000313" key="2">
    <source>
        <dbReference type="Proteomes" id="UP001139263"/>
    </source>
</evidence>
<dbReference type="Proteomes" id="UP001139263">
    <property type="component" value="Unassembled WGS sequence"/>
</dbReference>
<protein>
    <recommendedName>
        <fullName evidence="3">DUF1641 domain-containing protein</fullName>
    </recommendedName>
</protein>
<evidence type="ECO:0008006" key="3">
    <source>
        <dbReference type="Google" id="ProtNLM"/>
    </source>
</evidence>
<keyword evidence="2" id="KW-1185">Reference proteome</keyword>
<dbReference type="EMBL" id="JALBUF010000015">
    <property type="protein sequence ID" value="MCI0184512.1"/>
    <property type="molecule type" value="Genomic_DNA"/>
</dbReference>
<proteinExistence type="predicted"/>
<dbReference type="RefSeq" id="WP_241716251.1">
    <property type="nucleotide sequence ID" value="NZ_JALBUF010000015.1"/>
</dbReference>